<dbReference type="PANTHER" id="PTHR22807:SF70">
    <property type="entry name" value="TRNA_RRNA CYTOSINE-C5-METHYLASE, NOL1_NOP2_SUN FAMILY, FUSED TO N-TERMINAL NUSB REGULATOR DOMAIN"/>
    <property type="match status" value="1"/>
</dbReference>
<dbReference type="InterPro" id="IPR023267">
    <property type="entry name" value="RCMT"/>
</dbReference>
<dbReference type="InterPro" id="IPR049560">
    <property type="entry name" value="MeTrfase_RsmB-F_NOP2_cat"/>
</dbReference>
<dbReference type="Proteomes" id="UP000000254">
    <property type="component" value="Chromosome"/>
</dbReference>
<reference evidence="6 7" key="2">
    <citation type="journal article" date="2009" name="Stand. Genomic Sci.">
        <title>Complete genome sequence of Staphylothermus marinus Stetter and Fiala 1986 type strain F1.</title>
        <authorList>
            <person name="Anderson I.J."/>
            <person name="Sun H."/>
            <person name="Lapidus A."/>
            <person name="Copeland A."/>
            <person name="Glavina Del Rio T."/>
            <person name="Tice H."/>
            <person name="Dalin E."/>
            <person name="Lucas S."/>
            <person name="Barry K."/>
            <person name="Land M."/>
            <person name="Richardson P."/>
            <person name="Huber H."/>
            <person name="Kyrpides N.C."/>
        </authorList>
    </citation>
    <scope>NUCLEOTIDE SEQUENCE [LARGE SCALE GENOMIC DNA]</scope>
    <source>
        <strain evidence="7">ATCC 43588 / DSM 3639 / JCM 9404 / F1</strain>
    </source>
</reference>
<dbReference type="AlphaFoldDB" id="A3DL58"/>
<dbReference type="GO" id="GO:0008173">
    <property type="term" value="F:RNA methyltransferase activity"/>
    <property type="evidence" value="ECO:0007669"/>
    <property type="project" value="InterPro"/>
</dbReference>
<keyword evidence="7" id="KW-1185">Reference proteome</keyword>
<dbReference type="GO" id="GO:0001510">
    <property type="term" value="P:RNA methylation"/>
    <property type="evidence" value="ECO:0007669"/>
    <property type="project" value="InterPro"/>
</dbReference>
<dbReference type="GO" id="GO:0003723">
    <property type="term" value="F:RNA binding"/>
    <property type="evidence" value="ECO:0007669"/>
    <property type="project" value="UniProtKB-KW"/>
</dbReference>
<dbReference type="EMBL" id="CP000575">
    <property type="protein sequence ID" value="ABN69368.1"/>
    <property type="molecule type" value="Genomic_DNA"/>
</dbReference>
<proteinExistence type="predicted"/>
<accession>A3DL58</accession>
<evidence type="ECO:0000313" key="6">
    <source>
        <dbReference type="EMBL" id="ABN69368.1"/>
    </source>
</evidence>
<dbReference type="InterPro" id="IPR029063">
    <property type="entry name" value="SAM-dependent_MTases_sf"/>
</dbReference>
<evidence type="ECO:0000256" key="2">
    <source>
        <dbReference type="ARBA" id="ARBA00022679"/>
    </source>
</evidence>
<evidence type="ECO:0000313" key="7">
    <source>
        <dbReference type="Proteomes" id="UP000000254"/>
    </source>
</evidence>
<protein>
    <submittedName>
        <fullName evidence="6">Fmu (Sun) domain protein</fullName>
    </submittedName>
</protein>
<dbReference type="HOGENOM" id="CLU_005316_7_6_2"/>
<dbReference type="OrthoDB" id="14725at2157"/>
<dbReference type="SUPFAM" id="SSF53335">
    <property type="entry name" value="S-adenosyl-L-methionine-dependent methyltransferases"/>
    <property type="match status" value="1"/>
</dbReference>
<dbReference type="PROSITE" id="PS51686">
    <property type="entry name" value="SAM_MT_RSMB_NOP"/>
    <property type="match status" value="1"/>
</dbReference>
<sequence length="415" mass="48185">METVLPPHQLEFFLKRLLNYILKAHISYDKAFRTIIHKYSFPRWALRIFYKVGYYTINYYYSLRWLSAKNGYGTKPAGIINYFSKIGFSIRRARSLIKDEVKQLSRTKRISLLHSYPEFLVKDLLNHMSEKELDKMLKNLNVRKRWLRINTLKISYEDAYKCLDETGIIYQKKDFPKYMVYVEHPKWDPIGHNKCVKNGFIIPQDLASAYVVEALELEEDKYFLDACSAPGLKYSLAFMLTNNKLYGFAIDLSSKRISIEQTLLKRLGVDSIRTILINADSRNIKLSRVFDYALVDAPCSGLGAVYSDPAVKLNTNRRSKLEQYHKKQYRILKNILRYARRVVYATCSIHPLEGEKVIERIVNEGLAETVKINLPGLSTAYKGFNISNSTYRVLPHTMNSQGFYIAVLESKVAGK</sequence>
<dbReference type="InterPro" id="IPR001678">
    <property type="entry name" value="MeTrfase_RsmB-F_NOP2_dom"/>
</dbReference>
<dbReference type="PRINTS" id="PR02008">
    <property type="entry name" value="RCMTFAMILY"/>
</dbReference>
<feature type="domain" description="SAM-dependent MTase RsmB/NOP-type" evidence="5">
    <location>
        <begin position="135"/>
        <end position="411"/>
    </location>
</feature>
<dbReference type="GeneID" id="4906544"/>
<dbReference type="eggNOG" id="arCOG00975">
    <property type="taxonomic scope" value="Archaea"/>
</dbReference>
<keyword evidence="3" id="KW-0949">S-adenosyl-L-methionine</keyword>
<dbReference type="PANTHER" id="PTHR22807">
    <property type="entry name" value="NOP2 YEAST -RELATED NOL1/NOP2/FMU SUN DOMAIN-CONTAINING"/>
    <property type="match status" value="1"/>
</dbReference>
<evidence type="ECO:0000256" key="3">
    <source>
        <dbReference type="ARBA" id="ARBA00022691"/>
    </source>
</evidence>
<dbReference type="Gene3D" id="3.40.50.150">
    <property type="entry name" value="Vaccinia Virus protein VP39"/>
    <property type="match status" value="1"/>
</dbReference>
<dbReference type="STRING" id="399550.Smar_0255"/>
<evidence type="ECO:0000256" key="1">
    <source>
        <dbReference type="ARBA" id="ARBA00022603"/>
    </source>
</evidence>
<dbReference type="KEGG" id="smr:Smar_0255"/>
<evidence type="ECO:0000256" key="4">
    <source>
        <dbReference type="ARBA" id="ARBA00022884"/>
    </source>
</evidence>
<dbReference type="Pfam" id="PF01189">
    <property type="entry name" value="Methyltr_RsmB-F"/>
    <property type="match status" value="1"/>
</dbReference>
<keyword evidence="4" id="KW-0694">RNA-binding</keyword>
<keyword evidence="2" id="KW-0808">Transferase</keyword>
<name>A3DL58_STAMF</name>
<dbReference type="RefSeq" id="WP_011838559.1">
    <property type="nucleotide sequence ID" value="NC_009033.1"/>
</dbReference>
<reference evidence="7" key="1">
    <citation type="journal article" date="2009" name="BMC Genomics">
        <title>The complete genome sequence of Staphylothermus marinus reveals differences in sulfur metabolism among heterotrophic Crenarchaeota.</title>
        <authorList>
            <person name="Anderson I.J."/>
            <person name="Dharmarajan L."/>
            <person name="Rodriguez J."/>
            <person name="Hooper S."/>
            <person name="Porat I."/>
            <person name="Ulrich L.E."/>
            <person name="Elkins J.G."/>
            <person name="Mavromatis K."/>
            <person name="Sun H."/>
            <person name="Land M."/>
            <person name="Lapidus A."/>
            <person name="Lucas S."/>
            <person name="Barry K."/>
            <person name="Huber H."/>
            <person name="Zhulin I.B."/>
            <person name="Whitman W.B."/>
            <person name="Mukhopadhyay B."/>
            <person name="Woese C."/>
            <person name="Bristow J."/>
            <person name="Kyrpides N."/>
        </authorList>
    </citation>
    <scope>NUCLEOTIDE SEQUENCE [LARGE SCALE GENOMIC DNA]</scope>
    <source>
        <strain evidence="7">ATCC 43588 / DSM 3639 / JCM 9404 / F1</strain>
    </source>
</reference>
<gene>
    <name evidence="6" type="ordered locus">Smar_0255</name>
</gene>
<keyword evidence="1" id="KW-0489">Methyltransferase</keyword>
<evidence type="ECO:0000259" key="5">
    <source>
        <dbReference type="PROSITE" id="PS51686"/>
    </source>
</evidence>
<organism evidence="6 7">
    <name type="scientific">Staphylothermus marinus (strain ATCC 43588 / DSM 3639 / JCM 9404 / F1)</name>
    <dbReference type="NCBI Taxonomy" id="399550"/>
    <lineage>
        <taxon>Archaea</taxon>
        <taxon>Thermoproteota</taxon>
        <taxon>Thermoprotei</taxon>
        <taxon>Desulfurococcales</taxon>
        <taxon>Desulfurococcaceae</taxon>
        <taxon>Staphylothermus</taxon>
    </lineage>
</organism>